<dbReference type="AlphaFoldDB" id="A0A328B709"/>
<evidence type="ECO:0000313" key="6">
    <source>
        <dbReference type="EMBL" id="RAK60798.1"/>
    </source>
</evidence>
<name>A0A328B709_9CAUL</name>
<dbReference type="CDD" id="cd00092">
    <property type="entry name" value="HTH_CRP"/>
    <property type="match status" value="1"/>
</dbReference>
<dbReference type="GO" id="GO:0003677">
    <property type="term" value="F:DNA binding"/>
    <property type="evidence" value="ECO:0007669"/>
    <property type="project" value="UniProtKB-KW"/>
</dbReference>
<dbReference type="PRINTS" id="PR00034">
    <property type="entry name" value="HTHCRP"/>
</dbReference>
<reference evidence="7" key="1">
    <citation type="submission" date="2018-05" db="EMBL/GenBank/DDBJ databases">
        <authorList>
            <person name="Li X."/>
        </authorList>
    </citation>
    <scope>NUCLEOTIDE SEQUENCE [LARGE SCALE GENOMIC DNA]</scope>
    <source>
        <strain evidence="7">HKS-05</strain>
    </source>
</reference>
<evidence type="ECO:0000259" key="4">
    <source>
        <dbReference type="PROSITE" id="PS50042"/>
    </source>
</evidence>
<keyword evidence="1" id="KW-0805">Transcription regulation</keyword>
<evidence type="ECO:0000256" key="1">
    <source>
        <dbReference type="ARBA" id="ARBA00023015"/>
    </source>
</evidence>
<dbReference type="GO" id="GO:0006355">
    <property type="term" value="P:regulation of DNA-templated transcription"/>
    <property type="evidence" value="ECO:0007669"/>
    <property type="project" value="InterPro"/>
</dbReference>
<dbReference type="SUPFAM" id="SSF46785">
    <property type="entry name" value="Winged helix' DNA-binding domain"/>
    <property type="match status" value="1"/>
</dbReference>
<dbReference type="InterPro" id="IPR014710">
    <property type="entry name" value="RmlC-like_jellyroll"/>
</dbReference>
<dbReference type="PROSITE" id="PS50042">
    <property type="entry name" value="CNMP_BINDING_3"/>
    <property type="match status" value="1"/>
</dbReference>
<evidence type="ECO:0008006" key="8">
    <source>
        <dbReference type="Google" id="ProtNLM"/>
    </source>
</evidence>
<evidence type="ECO:0000313" key="7">
    <source>
        <dbReference type="Proteomes" id="UP000249842"/>
    </source>
</evidence>
<proteinExistence type="predicted"/>
<feature type="domain" description="Cyclic nucleotide-binding" evidence="4">
    <location>
        <begin position="21"/>
        <end position="65"/>
    </location>
</feature>
<comment type="caution">
    <text evidence="6">The sequence shown here is derived from an EMBL/GenBank/DDBJ whole genome shotgun (WGS) entry which is preliminary data.</text>
</comment>
<organism evidence="6 7">
    <name type="scientific">Phenylobacterium hankyongense</name>
    <dbReference type="NCBI Taxonomy" id="1813876"/>
    <lineage>
        <taxon>Bacteria</taxon>
        <taxon>Pseudomonadati</taxon>
        <taxon>Pseudomonadota</taxon>
        <taxon>Alphaproteobacteria</taxon>
        <taxon>Caulobacterales</taxon>
        <taxon>Caulobacteraceae</taxon>
        <taxon>Phenylobacterium</taxon>
    </lineage>
</organism>
<keyword evidence="7" id="KW-1185">Reference proteome</keyword>
<dbReference type="CDD" id="cd00038">
    <property type="entry name" value="CAP_ED"/>
    <property type="match status" value="1"/>
</dbReference>
<dbReference type="InterPro" id="IPR036390">
    <property type="entry name" value="WH_DNA-bd_sf"/>
</dbReference>
<keyword evidence="3" id="KW-0804">Transcription</keyword>
<dbReference type="InterPro" id="IPR000595">
    <property type="entry name" value="cNMP-bd_dom"/>
</dbReference>
<dbReference type="Pfam" id="PF00325">
    <property type="entry name" value="Crp"/>
    <property type="match status" value="1"/>
</dbReference>
<dbReference type="PROSITE" id="PS51063">
    <property type="entry name" value="HTH_CRP_2"/>
    <property type="match status" value="1"/>
</dbReference>
<dbReference type="Gene3D" id="1.10.10.10">
    <property type="entry name" value="Winged helix-like DNA-binding domain superfamily/Winged helix DNA-binding domain"/>
    <property type="match status" value="1"/>
</dbReference>
<dbReference type="RefSeq" id="WP_111458090.1">
    <property type="nucleotide sequence ID" value="NZ_QFYP01000001.1"/>
</dbReference>
<sequence length="222" mass="24870">MTHDSRSLDGASHRLVGALRGKNIFRQGDPVEAVYRVESGCVRLQLEDESGGRQVIAFVYPGHTFCVGLETHWASADAVTDTVLTRFANTSLWTLIAQDSRAAMALLFSADALVTELARHLGRLSHLGAYQRLTWFLDWVANQGAATEPRVIDLPMSRQDIADFLAIAPETVSRLFRRKEMSGELSRAGRRRYRYEPHARQRRDAPFPVSLRREPAAFYAGA</sequence>
<keyword evidence="2" id="KW-0238">DNA-binding</keyword>
<evidence type="ECO:0000259" key="5">
    <source>
        <dbReference type="PROSITE" id="PS51063"/>
    </source>
</evidence>
<dbReference type="Gene3D" id="2.60.120.10">
    <property type="entry name" value="Jelly Rolls"/>
    <property type="match status" value="1"/>
</dbReference>
<dbReference type="InterPro" id="IPR036388">
    <property type="entry name" value="WH-like_DNA-bd_sf"/>
</dbReference>
<gene>
    <name evidence="6" type="ORF">DJ021_13765</name>
</gene>
<accession>A0A328B709</accession>
<dbReference type="SMART" id="SM00419">
    <property type="entry name" value="HTH_CRP"/>
    <property type="match status" value="1"/>
</dbReference>
<dbReference type="EMBL" id="QFYP01000001">
    <property type="protein sequence ID" value="RAK60798.1"/>
    <property type="molecule type" value="Genomic_DNA"/>
</dbReference>
<dbReference type="InterPro" id="IPR012318">
    <property type="entry name" value="HTH_CRP"/>
</dbReference>
<evidence type="ECO:0000256" key="3">
    <source>
        <dbReference type="ARBA" id="ARBA00023163"/>
    </source>
</evidence>
<dbReference type="Pfam" id="PF00027">
    <property type="entry name" value="cNMP_binding"/>
    <property type="match status" value="1"/>
</dbReference>
<dbReference type="InterPro" id="IPR018490">
    <property type="entry name" value="cNMP-bd_dom_sf"/>
</dbReference>
<evidence type="ECO:0000256" key="2">
    <source>
        <dbReference type="ARBA" id="ARBA00023125"/>
    </source>
</evidence>
<protein>
    <recommendedName>
        <fullName evidence="8">Crp/Fnr family transcriptional regulator</fullName>
    </recommendedName>
</protein>
<dbReference type="OrthoDB" id="667966at2"/>
<dbReference type="Proteomes" id="UP000249842">
    <property type="component" value="Unassembled WGS sequence"/>
</dbReference>
<dbReference type="SUPFAM" id="SSF51206">
    <property type="entry name" value="cAMP-binding domain-like"/>
    <property type="match status" value="1"/>
</dbReference>
<feature type="domain" description="HTH crp-type" evidence="5">
    <location>
        <begin position="127"/>
        <end position="198"/>
    </location>
</feature>